<dbReference type="InterPro" id="IPR050194">
    <property type="entry name" value="Glycosyltransferase_grp1"/>
</dbReference>
<dbReference type="PANTHER" id="PTHR45947">
    <property type="entry name" value="SULFOQUINOVOSYL TRANSFERASE SQD2"/>
    <property type="match status" value="1"/>
</dbReference>
<accession>A0A7C1NBU4</accession>
<dbReference type="InterPro" id="IPR028098">
    <property type="entry name" value="Glyco_trans_4-like_N"/>
</dbReference>
<feature type="domain" description="Glycosyl transferase family 1" evidence="1">
    <location>
        <begin position="191"/>
        <end position="345"/>
    </location>
</feature>
<dbReference type="EMBL" id="DSLG01000002">
    <property type="protein sequence ID" value="HEA86783.1"/>
    <property type="molecule type" value="Genomic_DNA"/>
</dbReference>
<comment type="caution">
    <text evidence="3">The sequence shown here is derived from an EMBL/GenBank/DDBJ whole genome shotgun (WGS) entry which is preliminary data.</text>
</comment>
<dbReference type="Pfam" id="PF00534">
    <property type="entry name" value="Glycos_transf_1"/>
    <property type="match status" value="1"/>
</dbReference>
<keyword evidence="3" id="KW-0808">Transferase</keyword>
<proteinExistence type="predicted"/>
<protein>
    <submittedName>
        <fullName evidence="3">Glycosyltransferase family 1 protein</fullName>
    </submittedName>
</protein>
<evidence type="ECO:0000313" key="3">
    <source>
        <dbReference type="EMBL" id="HEA86783.1"/>
    </source>
</evidence>
<dbReference type="Gene3D" id="3.40.50.2000">
    <property type="entry name" value="Glycogen Phosphorylase B"/>
    <property type="match status" value="2"/>
</dbReference>
<reference evidence="3" key="1">
    <citation type="journal article" date="2020" name="mSystems">
        <title>Genome- and Community-Level Interaction Insights into Carbon Utilization and Element Cycling Functions of Hydrothermarchaeota in Hydrothermal Sediment.</title>
        <authorList>
            <person name="Zhou Z."/>
            <person name="Liu Y."/>
            <person name="Xu W."/>
            <person name="Pan J."/>
            <person name="Luo Z.H."/>
            <person name="Li M."/>
        </authorList>
    </citation>
    <scope>NUCLEOTIDE SEQUENCE [LARGE SCALE GENOMIC DNA]</scope>
    <source>
        <strain evidence="3">SpSt-265</strain>
    </source>
</reference>
<name>A0A7C1NBU4_UNCW3</name>
<dbReference type="AlphaFoldDB" id="A0A7C1NBU4"/>
<gene>
    <name evidence="3" type="ORF">ENP94_02085</name>
</gene>
<feature type="domain" description="Glycosyltransferase subfamily 4-like N-terminal" evidence="2">
    <location>
        <begin position="14"/>
        <end position="177"/>
    </location>
</feature>
<evidence type="ECO:0000259" key="2">
    <source>
        <dbReference type="Pfam" id="PF13439"/>
    </source>
</evidence>
<organism evidence="3">
    <name type="scientific">candidate division WOR-3 bacterium</name>
    <dbReference type="NCBI Taxonomy" id="2052148"/>
    <lineage>
        <taxon>Bacteria</taxon>
        <taxon>Bacteria division WOR-3</taxon>
    </lineage>
</organism>
<dbReference type="CDD" id="cd03801">
    <property type="entry name" value="GT4_PimA-like"/>
    <property type="match status" value="1"/>
</dbReference>
<dbReference type="SUPFAM" id="SSF53756">
    <property type="entry name" value="UDP-Glycosyltransferase/glycogen phosphorylase"/>
    <property type="match status" value="1"/>
</dbReference>
<sequence>MRICLVSSAYRPYISGVGEHVHYLGSELQKRGHTVHVLTSTCRTIPEDDLLPTSRLGIGLTIPFAGGEFTFPAGIKLAIEVKQLFRTQKFDIVHCHGIFPPELAYWAAIYADCPTAVTFHTVTPHLPPFLCNIAAFLLKKLNAKLAAKIAVSQATKRWAEKFFPGRYHVIPNGVDLSNFAPNATPALSPAYPRIIYVGRLEKRKGLKYLILALPAVLREFPKTNLVVVGYGPLKSYFMRLAHKIKVSDSIQFIGPVSNSKLPGYYTASTVYVAPTVNPEAMGIVLIEAMACGTPVIASDISGYDEIVTNGVNGILVPKRNVAKLAEAIITIISDSNLRNRISENALRYVAQYDWKNIATRIESIYNQIIQ</sequence>
<dbReference type="PANTHER" id="PTHR45947:SF3">
    <property type="entry name" value="SULFOQUINOVOSYL TRANSFERASE SQD2"/>
    <property type="match status" value="1"/>
</dbReference>
<dbReference type="InterPro" id="IPR001296">
    <property type="entry name" value="Glyco_trans_1"/>
</dbReference>
<evidence type="ECO:0000259" key="1">
    <source>
        <dbReference type="Pfam" id="PF00534"/>
    </source>
</evidence>
<dbReference type="GO" id="GO:0016757">
    <property type="term" value="F:glycosyltransferase activity"/>
    <property type="evidence" value="ECO:0007669"/>
    <property type="project" value="InterPro"/>
</dbReference>
<dbReference type="Pfam" id="PF13439">
    <property type="entry name" value="Glyco_transf_4"/>
    <property type="match status" value="1"/>
</dbReference>